<dbReference type="EMBL" id="JACIBX010000008">
    <property type="protein sequence ID" value="MBB3712672.1"/>
    <property type="molecule type" value="Genomic_DNA"/>
</dbReference>
<keyword evidence="1" id="KW-0472">Membrane</keyword>
<keyword evidence="1" id="KW-1133">Transmembrane helix</keyword>
<sequence>MSAALARQIHPKGANMRNIIYIIGLVVVVIAVLSLIGLV</sequence>
<gene>
    <name evidence="2" type="ORF">FHS00_002267</name>
</gene>
<name>A0ABR6HQ33_9RHOB</name>
<evidence type="ECO:0000313" key="2">
    <source>
        <dbReference type="EMBL" id="MBB3712672.1"/>
    </source>
</evidence>
<evidence type="ECO:0000313" key="3">
    <source>
        <dbReference type="Proteomes" id="UP000576152"/>
    </source>
</evidence>
<proteinExistence type="predicted"/>
<comment type="caution">
    <text evidence="2">The sequence shown here is derived from an EMBL/GenBank/DDBJ whole genome shotgun (WGS) entry which is preliminary data.</text>
</comment>
<accession>A0ABR6HQ33</accession>
<feature type="transmembrane region" description="Helical" evidence="1">
    <location>
        <begin position="20"/>
        <end position="38"/>
    </location>
</feature>
<organism evidence="2 3">
    <name type="scientific">Limimaricola variabilis</name>
    <dbReference type="NCBI Taxonomy" id="1492771"/>
    <lineage>
        <taxon>Bacteria</taxon>
        <taxon>Pseudomonadati</taxon>
        <taxon>Pseudomonadota</taxon>
        <taxon>Alphaproteobacteria</taxon>
        <taxon>Rhodobacterales</taxon>
        <taxon>Paracoccaceae</taxon>
        <taxon>Limimaricola</taxon>
    </lineage>
</organism>
<reference evidence="2 3" key="1">
    <citation type="submission" date="2020-08" db="EMBL/GenBank/DDBJ databases">
        <title>Genomic Encyclopedia of Type Strains, Phase III (KMG-III): the genomes of soil and plant-associated and newly described type strains.</title>
        <authorList>
            <person name="Whitman W."/>
        </authorList>
    </citation>
    <scope>NUCLEOTIDE SEQUENCE [LARGE SCALE GENOMIC DNA]</scope>
    <source>
        <strain evidence="2 3">CECT 8572</strain>
    </source>
</reference>
<protein>
    <submittedName>
        <fullName evidence="2">Uncharacterized protein</fullName>
    </submittedName>
</protein>
<keyword evidence="1" id="KW-0812">Transmembrane</keyword>
<dbReference type="Proteomes" id="UP000576152">
    <property type="component" value="Unassembled WGS sequence"/>
</dbReference>
<keyword evidence="3" id="KW-1185">Reference proteome</keyword>
<evidence type="ECO:0000256" key="1">
    <source>
        <dbReference type="SAM" id="Phobius"/>
    </source>
</evidence>